<dbReference type="AlphaFoldDB" id="G6F057"/>
<proteinExistence type="predicted"/>
<protein>
    <submittedName>
        <fullName evidence="1">Uncharacterized protein</fullName>
    </submittedName>
</protein>
<organism evidence="1 2">
    <name type="scientific">Commensalibacter intestini A911</name>
    <dbReference type="NCBI Taxonomy" id="1088868"/>
    <lineage>
        <taxon>Bacteria</taxon>
        <taxon>Pseudomonadati</taxon>
        <taxon>Pseudomonadota</taxon>
        <taxon>Alphaproteobacteria</taxon>
        <taxon>Acetobacterales</taxon>
        <taxon>Acetobacteraceae</taxon>
    </lineage>
</organism>
<dbReference type="EMBL" id="AGFR01000006">
    <property type="protein sequence ID" value="EHD14074.1"/>
    <property type="molecule type" value="Genomic_DNA"/>
</dbReference>
<sequence>MCRNIHHGGYGKGSQIPFPPYSALSFQYVENKGESVN</sequence>
<comment type="caution">
    <text evidence="1">The sequence shown here is derived from an EMBL/GenBank/DDBJ whole genome shotgun (WGS) entry which is preliminary data.</text>
</comment>
<accession>G6F057</accession>
<gene>
    <name evidence="1" type="ORF">CIN_10030</name>
</gene>
<evidence type="ECO:0000313" key="1">
    <source>
        <dbReference type="EMBL" id="EHD14074.1"/>
    </source>
</evidence>
<reference evidence="1 2" key="1">
    <citation type="submission" date="2011-10" db="EMBL/GenBank/DDBJ databases">
        <title>Genome Sequence of Commensalibacter intestini A911, isolated from Drosophila gut.</title>
        <authorList>
            <person name="Lee W.-J."/>
            <person name="Kim E.-K."/>
        </authorList>
    </citation>
    <scope>NUCLEOTIDE SEQUENCE [LARGE SCALE GENOMIC DNA]</scope>
    <source>
        <strain evidence="1 2">A911</strain>
    </source>
</reference>
<name>G6F057_9PROT</name>
<dbReference type="Proteomes" id="UP000005939">
    <property type="component" value="Unassembled WGS sequence"/>
</dbReference>
<evidence type="ECO:0000313" key="2">
    <source>
        <dbReference type="Proteomes" id="UP000005939"/>
    </source>
</evidence>